<name>A0A517MP20_9BACT</name>
<organism evidence="22 23">
    <name type="scientific">Roseimaritima multifibrata</name>
    <dbReference type="NCBI Taxonomy" id="1930274"/>
    <lineage>
        <taxon>Bacteria</taxon>
        <taxon>Pseudomonadati</taxon>
        <taxon>Planctomycetota</taxon>
        <taxon>Planctomycetia</taxon>
        <taxon>Pirellulales</taxon>
        <taxon>Pirellulaceae</taxon>
        <taxon>Roseimaritima</taxon>
    </lineage>
</organism>
<evidence type="ECO:0000256" key="1">
    <source>
        <dbReference type="ARBA" id="ARBA00000085"/>
    </source>
</evidence>
<keyword evidence="6 16" id="KW-0597">Phosphoprotein</keyword>
<keyword evidence="14 17" id="KW-0472">Membrane</keyword>
<dbReference type="GO" id="GO:0000155">
    <property type="term" value="F:phosphorelay sensor kinase activity"/>
    <property type="evidence" value="ECO:0007669"/>
    <property type="project" value="InterPro"/>
</dbReference>
<protein>
    <recommendedName>
        <fullName evidence="3">histidine kinase</fullName>
        <ecNumber evidence="3">2.7.13.3</ecNumber>
    </recommendedName>
</protein>
<evidence type="ECO:0000256" key="11">
    <source>
        <dbReference type="ARBA" id="ARBA00022840"/>
    </source>
</evidence>
<dbReference type="SMART" id="SM00387">
    <property type="entry name" value="HATPase_c"/>
    <property type="match status" value="1"/>
</dbReference>
<dbReference type="OrthoDB" id="9790669at2"/>
<dbReference type="Gene3D" id="3.30.450.20">
    <property type="entry name" value="PAS domain"/>
    <property type="match status" value="1"/>
</dbReference>
<dbReference type="FunFam" id="3.30.565.10:FF:000078">
    <property type="entry name" value="Two-component sensor histidine kinase"/>
    <property type="match status" value="1"/>
</dbReference>
<dbReference type="PROSITE" id="PS50109">
    <property type="entry name" value="HIS_KIN"/>
    <property type="match status" value="1"/>
</dbReference>
<dbReference type="InterPro" id="IPR001789">
    <property type="entry name" value="Sig_transdc_resp-reg_receiver"/>
</dbReference>
<dbReference type="InterPro" id="IPR003661">
    <property type="entry name" value="HisK_dim/P_dom"/>
</dbReference>
<dbReference type="Pfam" id="PF02518">
    <property type="entry name" value="HATPase_c"/>
    <property type="match status" value="1"/>
</dbReference>
<dbReference type="InterPro" id="IPR036890">
    <property type="entry name" value="HATPase_C_sf"/>
</dbReference>
<evidence type="ECO:0000256" key="15">
    <source>
        <dbReference type="PROSITE-ProRule" id="PRU00110"/>
    </source>
</evidence>
<keyword evidence="4" id="KW-1003">Cell membrane</keyword>
<dbReference type="InterPro" id="IPR036641">
    <property type="entry name" value="HPT_dom_sf"/>
</dbReference>
<dbReference type="Pfam" id="PF00072">
    <property type="entry name" value="Response_reg"/>
    <property type="match status" value="1"/>
</dbReference>
<dbReference type="Proteomes" id="UP000320672">
    <property type="component" value="Chromosome"/>
</dbReference>
<dbReference type="PROSITE" id="PS50894">
    <property type="entry name" value="HPT"/>
    <property type="match status" value="1"/>
</dbReference>
<evidence type="ECO:0000256" key="7">
    <source>
        <dbReference type="ARBA" id="ARBA00022679"/>
    </source>
</evidence>
<dbReference type="InterPro" id="IPR005467">
    <property type="entry name" value="His_kinase_dom"/>
</dbReference>
<dbReference type="CDD" id="cd16922">
    <property type="entry name" value="HATPase_EvgS-ArcB-TorS-like"/>
    <property type="match status" value="1"/>
</dbReference>
<keyword evidence="13" id="KW-0902">Two-component regulatory system</keyword>
<evidence type="ECO:0000256" key="3">
    <source>
        <dbReference type="ARBA" id="ARBA00012438"/>
    </source>
</evidence>
<dbReference type="CDD" id="cd00130">
    <property type="entry name" value="PAS"/>
    <property type="match status" value="1"/>
</dbReference>
<evidence type="ECO:0000259" key="18">
    <source>
        <dbReference type="PROSITE" id="PS50109"/>
    </source>
</evidence>
<keyword evidence="5" id="KW-0997">Cell inner membrane</keyword>
<evidence type="ECO:0000259" key="20">
    <source>
        <dbReference type="PROSITE" id="PS50112"/>
    </source>
</evidence>
<dbReference type="SMART" id="SM00448">
    <property type="entry name" value="REC"/>
    <property type="match status" value="1"/>
</dbReference>
<dbReference type="InterPro" id="IPR013656">
    <property type="entry name" value="PAS_4"/>
</dbReference>
<dbReference type="Pfam" id="PF00512">
    <property type="entry name" value="HisKA"/>
    <property type="match status" value="1"/>
</dbReference>
<dbReference type="SMART" id="SM00388">
    <property type="entry name" value="HisKA"/>
    <property type="match status" value="1"/>
</dbReference>
<dbReference type="Gene3D" id="3.30.565.10">
    <property type="entry name" value="Histidine kinase-like ATPase, C-terminal domain"/>
    <property type="match status" value="1"/>
</dbReference>
<evidence type="ECO:0000256" key="10">
    <source>
        <dbReference type="ARBA" id="ARBA00022777"/>
    </source>
</evidence>
<dbReference type="InterPro" id="IPR035965">
    <property type="entry name" value="PAS-like_dom_sf"/>
</dbReference>
<keyword evidence="11" id="KW-0067">ATP-binding</keyword>
<evidence type="ECO:0000256" key="9">
    <source>
        <dbReference type="ARBA" id="ARBA00022741"/>
    </source>
</evidence>
<dbReference type="AlphaFoldDB" id="A0A517MP20"/>
<feature type="transmembrane region" description="Helical" evidence="17">
    <location>
        <begin position="150"/>
        <end position="169"/>
    </location>
</feature>
<keyword evidence="23" id="KW-1185">Reference proteome</keyword>
<dbReference type="CDD" id="cd17546">
    <property type="entry name" value="REC_hyHK_CKI1_RcsC-like"/>
    <property type="match status" value="1"/>
</dbReference>
<feature type="modified residue" description="Phosphohistidine" evidence="15">
    <location>
        <position position="811"/>
    </location>
</feature>
<dbReference type="RefSeq" id="WP_145354742.1">
    <property type="nucleotide sequence ID" value="NZ_CP036262.1"/>
</dbReference>
<dbReference type="FunFam" id="1.10.287.130:FF:000038">
    <property type="entry name" value="Sensory transduction histidine kinase"/>
    <property type="match status" value="1"/>
</dbReference>
<dbReference type="SMART" id="SM00073">
    <property type="entry name" value="HPT"/>
    <property type="match status" value="1"/>
</dbReference>
<feature type="domain" description="PAS" evidence="20">
    <location>
        <begin position="182"/>
        <end position="227"/>
    </location>
</feature>
<dbReference type="InterPro" id="IPR004358">
    <property type="entry name" value="Sig_transdc_His_kin-like_C"/>
</dbReference>
<dbReference type="Pfam" id="PF08448">
    <property type="entry name" value="PAS_4"/>
    <property type="match status" value="1"/>
</dbReference>
<reference evidence="22 23" key="1">
    <citation type="submission" date="2019-02" db="EMBL/GenBank/DDBJ databases">
        <title>Deep-cultivation of Planctomycetes and their phenomic and genomic characterization uncovers novel biology.</title>
        <authorList>
            <person name="Wiegand S."/>
            <person name="Jogler M."/>
            <person name="Boedeker C."/>
            <person name="Pinto D."/>
            <person name="Vollmers J."/>
            <person name="Rivas-Marin E."/>
            <person name="Kohn T."/>
            <person name="Peeters S.H."/>
            <person name="Heuer A."/>
            <person name="Rast P."/>
            <person name="Oberbeckmann S."/>
            <person name="Bunk B."/>
            <person name="Jeske O."/>
            <person name="Meyerdierks A."/>
            <person name="Storesund J.E."/>
            <person name="Kallscheuer N."/>
            <person name="Luecker S."/>
            <person name="Lage O.M."/>
            <person name="Pohl T."/>
            <person name="Merkel B.J."/>
            <person name="Hornburger P."/>
            <person name="Mueller R.-W."/>
            <person name="Bruemmer F."/>
            <person name="Labrenz M."/>
            <person name="Spormann A.M."/>
            <person name="Op den Camp H."/>
            <person name="Overmann J."/>
            <person name="Amann R."/>
            <person name="Jetten M.S.M."/>
            <person name="Mascher T."/>
            <person name="Medema M.H."/>
            <person name="Devos D.P."/>
            <person name="Kaster A.-K."/>
            <person name="Ovreas L."/>
            <person name="Rohde M."/>
            <person name="Galperin M.Y."/>
            <person name="Jogler C."/>
        </authorList>
    </citation>
    <scope>NUCLEOTIDE SEQUENCE [LARGE SCALE GENOMIC DNA]</scope>
    <source>
        <strain evidence="22 23">FF011L</strain>
    </source>
</reference>
<keyword evidence="7 22" id="KW-0808">Transferase</keyword>
<dbReference type="InterPro" id="IPR000014">
    <property type="entry name" value="PAS"/>
</dbReference>
<dbReference type="PROSITE" id="PS50112">
    <property type="entry name" value="PAS"/>
    <property type="match status" value="1"/>
</dbReference>
<keyword evidence="9" id="KW-0547">Nucleotide-binding</keyword>
<evidence type="ECO:0000313" key="22">
    <source>
        <dbReference type="EMBL" id="QDS96628.1"/>
    </source>
</evidence>
<comment type="subcellular location">
    <subcellularLocation>
        <location evidence="2">Cell inner membrane</location>
        <topology evidence="2">Multi-pass membrane protein</topology>
    </subcellularLocation>
</comment>
<evidence type="ECO:0000256" key="16">
    <source>
        <dbReference type="PROSITE-ProRule" id="PRU00169"/>
    </source>
</evidence>
<dbReference type="SUPFAM" id="SSF47384">
    <property type="entry name" value="Homodimeric domain of signal transducing histidine kinase"/>
    <property type="match status" value="1"/>
</dbReference>
<feature type="modified residue" description="4-aspartylphosphate" evidence="16">
    <location>
        <position position="640"/>
    </location>
</feature>
<dbReference type="InterPro" id="IPR008207">
    <property type="entry name" value="Sig_transdc_His_kin_Hpt_dom"/>
</dbReference>
<comment type="catalytic activity">
    <reaction evidence="1">
        <text>ATP + protein L-histidine = ADP + protein N-phospho-L-histidine.</text>
        <dbReference type="EC" id="2.7.13.3"/>
    </reaction>
</comment>
<feature type="transmembrane region" description="Helical" evidence="17">
    <location>
        <begin position="12"/>
        <end position="32"/>
    </location>
</feature>
<feature type="domain" description="Response regulatory" evidence="19">
    <location>
        <begin position="591"/>
        <end position="705"/>
    </location>
</feature>
<dbReference type="Gene3D" id="1.20.120.160">
    <property type="entry name" value="HPT domain"/>
    <property type="match status" value="1"/>
</dbReference>
<dbReference type="PANTHER" id="PTHR43047">
    <property type="entry name" value="TWO-COMPONENT HISTIDINE PROTEIN KINASE"/>
    <property type="match status" value="1"/>
</dbReference>
<dbReference type="InterPro" id="IPR011006">
    <property type="entry name" value="CheY-like_superfamily"/>
</dbReference>
<dbReference type="KEGG" id="rml:FF011L_54400"/>
<dbReference type="GO" id="GO:0005886">
    <property type="term" value="C:plasma membrane"/>
    <property type="evidence" value="ECO:0007669"/>
    <property type="project" value="UniProtKB-SubCell"/>
</dbReference>
<dbReference type="PANTHER" id="PTHR43047:SF72">
    <property type="entry name" value="OSMOSENSING HISTIDINE PROTEIN KINASE SLN1"/>
    <property type="match status" value="1"/>
</dbReference>
<evidence type="ECO:0000259" key="19">
    <source>
        <dbReference type="PROSITE" id="PS50110"/>
    </source>
</evidence>
<keyword evidence="8 17" id="KW-0812">Transmembrane</keyword>
<gene>
    <name evidence="22" type="primary">rpfC_2</name>
    <name evidence="22" type="ORF">FF011L_54400</name>
</gene>
<evidence type="ECO:0000256" key="4">
    <source>
        <dbReference type="ARBA" id="ARBA00022475"/>
    </source>
</evidence>
<dbReference type="InterPro" id="IPR003594">
    <property type="entry name" value="HATPase_dom"/>
</dbReference>
<dbReference type="Gene3D" id="1.10.287.130">
    <property type="match status" value="1"/>
</dbReference>
<dbReference type="PROSITE" id="PS50110">
    <property type="entry name" value="RESPONSE_REGULATORY"/>
    <property type="match status" value="1"/>
</dbReference>
<keyword evidence="10" id="KW-0418">Kinase</keyword>
<proteinExistence type="predicted"/>
<dbReference type="Gene3D" id="3.40.50.2300">
    <property type="match status" value="1"/>
</dbReference>
<keyword evidence="12 17" id="KW-1133">Transmembrane helix</keyword>
<dbReference type="GO" id="GO:0009927">
    <property type="term" value="F:histidine phosphotransfer kinase activity"/>
    <property type="evidence" value="ECO:0007669"/>
    <property type="project" value="TreeGrafter"/>
</dbReference>
<feature type="domain" description="Histidine kinase" evidence="18">
    <location>
        <begin position="335"/>
        <end position="556"/>
    </location>
</feature>
<evidence type="ECO:0000256" key="13">
    <source>
        <dbReference type="ARBA" id="ARBA00023012"/>
    </source>
</evidence>
<dbReference type="EC" id="2.7.13.3" evidence="3"/>
<dbReference type="CDD" id="cd00088">
    <property type="entry name" value="HPT"/>
    <property type="match status" value="1"/>
</dbReference>
<dbReference type="SUPFAM" id="SSF55874">
    <property type="entry name" value="ATPase domain of HSP90 chaperone/DNA topoisomerase II/histidine kinase"/>
    <property type="match status" value="1"/>
</dbReference>
<dbReference type="Pfam" id="PF01627">
    <property type="entry name" value="Hpt"/>
    <property type="match status" value="1"/>
</dbReference>
<dbReference type="SUPFAM" id="SSF47226">
    <property type="entry name" value="Histidine-containing phosphotransfer domain, HPT domain"/>
    <property type="match status" value="1"/>
</dbReference>
<evidence type="ECO:0000313" key="23">
    <source>
        <dbReference type="Proteomes" id="UP000320672"/>
    </source>
</evidence>
<accession>A0A517MP20</accession>
<evidence type="ECO:0000256" key="2">
    <source>
        <dbReference type="ARBA" id="ARBA00004429"/>
    </source>
</evidence>
<evidence type="ECO:0000256" key="6">
    <source>
        <dbReference type="ARBA" id="ARBA00022553"/>
    </source>
</evidence>
<evidence type="ECO:0000256" key="12">
    <source>
        <dbReference type="ARBA" id="ARBA00022989"/>
    </source>
</evidence>
<evidence type="ECO:0000256" key="8">
    <source>
        <dbReference type="ARBA" id="ARBA00022692"/>
    </source>
</evidence>
<dbReference type="PRINTS" id="PR00344">
    <property type="entry name" value="BCTRLSENSOR"/>
</dbReference>
<evidence type="ECO:0000256" key="14">
    <source>
        <dbReference type="ARBA" id="ARBA00023136"/>
    </source>
</evidence>
<dbReference type="CDD" id="cd00082">
    <property type="entry name" value="HisKA"/>
    <property type="match status" value="1"/>
</dbReference>
<evidence type="ECO:0000259" key="21">
    <source>
        <dbReference type="PROSITE" id="PS50894"/>
    </source>
</evidence>
<dbReference type="PROSITE" id="PS51257">
    <property type="entry name" value="PROKAR_LIPOPROTEIN"/>
    <property type="match status" value="1"/>
</dbReference>
<feature type="domain" description="HPt" evidence="21">
    <location>
        <begin position="772"/>
        <end position="862"/>
    </location>
</feature>
<dbReference type="GO" id="GO:0005524">
    <property type="term" value="F:ATP binding"/>
    <property type="evidence" value="ECO:0007669"/>
    <property type="project" value="UniProtKB-KW"/>
</dbReference>
<dbReference type="SUPFAM" id="SSF52172">
    <property type="entry name" value="CheY-like"/>
    <property type="match status" value="1"/>
</dbReference>
<dbReference type="EMBL" id="CP036262">
    <property type="protein sequence ID" value="QDS96628.1"/>
    <property type="molecule type" value="Genomic_DNA"/>
</dbReference>
<evidence type="ECO:0000256" key="17">
    <source>
        <dbReference type="SAM" id="Phobius"/>
    </source>
</evidence>
<dbReference type="SUPFAM" id="SSF55785">
    <property type="entry name" value="PYP-like sensor domain (PAS domain)"/>
    <property type="match status" value="1"/>
</dbReference>
<evidence type="ECO:0000256" key="5">
    <source>
        <dbReference type="ARBA" id="ARBA00022519"/>
    </source>
</evidence>
<sequence length="862" mass="94708">MNRQITARLRLAIGAAGIVASCLLTCAFLGLLPDERPAVAQGRAHLCESIAVYSSALLAQGEVRTMDNTLQAIAAHNPQVISVGIRRENGRLLNNTGDHQQHWHLEPGQTSTVDQVRAPLLAHGQPWGSVEVVFTPLTHPGILGVIRQRAIAFPLMVGAATCILFWFYFGRMLKQLDPNAAVPGRVREALDVLAESLLLVDHKGTIRFANRVFSDLLQMPAERLVGRPIRSLPWLETDTKGEHPEGTVRDLLPWEESQQEGQALVGQMLELVDSHGTKRTLNVSCSPVLAAGGVVRGVMICCDDVTHLEEIKIQLRNARDQADAASAAKSAFVANMSHEIRTPLNAVLGFADVLRRGMATSREEEVEYLDMIHRSGHHLLELINDILDLSKIESGRLQVESIECSVARIAHDVRSVLSQRASEKSLSLNVEFKSELPEFIQSDPTKLRQILTNLTGNALKFTERGGVTIEIRMVRGRQPHIEASIQDTGIGMTPEQQKKIFDAFQQADGSTTRRFGGTGLGLAISRQFAEAMGGTLTVSSVPDKGSTFLVRLPTGSLRGTRLMSIEEIEADLEELTDTNDAAQTLRLPAKRILIVDDGEANRRLLELVLRRAGAVTHLGCDGRDALKAVSEQDFDLVLMDMQMPVMTGYEAAQRIRSTGCNVPIIALTGNAMKGDRQRCIEAGCNEFLTKPVNVDLLVQTVAQFVGCEPRPIEKVEPEPAIDETMLQLPAIPPLEFPTVEEELQADVEELQQEIDAQKVDSKAPVRSALPMDDEEFREIVQEFVPRMEQRFEEIKQLLASEDYENLSELAHWLKGSAGTTGFLPLVEPSERLQVAARAGNATTCQATVAELEELIGRVEVPT</sequence>
<dbReference type="NCBIfam" id="TIGR00229">
    <property type="entry name" value="sensory_box"/>
    <property type="match status" value="1"/>
</dbReference>
<dbReference type="InterPro" id="IPR036097">
    <property type="entry name" value="HisK_dim/P_sf"/>
</dbReference>